<proteinExistence type="predicted"/>
<keyword evidence="1" id="KW-0732">Signal</keyword>
<evidence type="ECO:0000313" key="2">
    <source>
        <dbReference type="EMBL" id="NWD44970.1"/>
    </source>
</evidence>
<dbReference type="InterPro" id="IPR010546">
    <property type="entry name" value="DUF1120"/>
</dbReference>
<name>A0AAJ3H9R5_9PSED</name>
<protein>
    <submittedName>
        <fullName evidence="2">DUF1120 domain-containing protein</fullName>
    </submittedName>
</protein>
<feature type="signal peptide" evidence="1">
    <location>
        <begin position="1"/>
        <end position="23"/>
    </location>
</feature>
<organism evidence="2 3">
    <name type="scientific">Pseudomonas yamanorum</name>
    <dbReference type="NCBI Taxonomy" id="515393"/>
    <lineage>
        <taxon>Bacteria</taxon>
        <taxon>Pseudomonadati</taxon>
        <taxon>Pseudomonadota</taxon>
        <taxon>Gammaproteobacteria</taxon>
        <taxon>Pseudomonadales</taxon>
        <taxon>Pseudomonadaceae</taxon>
        <taxon>Pseudomonas</taxon>
    </lineage>
</organism>
<evidence type="ECO:0000313" key="3">
    <source>
        <dbReference type="Proteomes" id="UP000546584"/>
    </source>
</evidence>
<dbReference type="Pfam" id="PF06551">
    <property type="entry name" value="DUF1120"/>
    <property type="match status" value="1"/>
</dbReference>
<reference evidence="2 3" key="1">
    <citation type="submission" date="2020-04" db="EMBL/GenBank/DDBJ databases">
        <title>Molecular characterization of pseudomonads from Agaricus bisporus reveal novel blotch 2 pathogens in Western Europe.</title>
        <authorList>
            <person name="Taparia T."/>
            <person name="Krijger M."/>
            <person name="Haynes E."/>
            <person name="Elpinstone J.G."/>
            <person name="Noble R."/>
            <person name="Van Der Wolf J."/>
        </authorList>
    </citation>
    <scope>NUCLEOTIDE SEQUENCE [LARGE SCALE GENOMIC DNA]</scope>
    <source>
        <strain evidence="2 3">IPO3753</strain>
    </source>
</reference>
<evidence type="ECO:0000256" key="1">
    <source>
        <dbReference type="SAM" id="SignalP"/>
    </source>
</evidence>
<gene>
    <name evidence="2" type="ORF">HX826_24130</name>
</gene>
<dbReference type="AlphaFoldDB" id="A0AAJ3H9R5"/>
<dbReference type="EMBL" id="JACAQR010000034">
    <property type="protein sequence ID" value="NWD44970.1"/>
    <property type="molecule type" value="Genomic_DNA"/>
</dbReference>
<sequence>MMNRTLRLCAALLLLNTGSSVFASTATEMTLSGLVTPSSCTIALSGSGIIDHGTIPAYTLNQDEPTPLDSQWLEVEIHCNGPLLFGLIGLDSREDSSAAPDTTYGLGRNPNAPAEQLGYVDLAFEAAQGDGQVMQSLVSNPQGGLWSPQPAIHPKSLMGFARPGRPFPEPIVTLTTRIRAQTTIHPANRLTLRQDVPLDGSLVLDLRYL</sequence>
<dbReference type="Proteomes" id="UP000546584">
    <property type="component" value="Unassembled WGS sequence"/>
</dbReference>
<comment type="caution">
    <text evidence="2">The sequence shown here is derived from an EMBL/GenBank/DDBJ whole genome shotgun (WGS) entry which is preliminary data.</text>
</comment>
<dbReference type="RefSeq" id="WP_177027055.1">
    <property type="nucleotide sequence ID" value="NZ_CP143576.1"/>
</dbReference>
<feature type="chain" id="PRO_5042481108" evidence="1">
    <location>
        <begin position="24"/>
        <end position="209"/>
    </location>
</feature>
<accession>A0AAJ3H9R5</accession>